<feature type="compositionally biased region" description="Low complexity" evidence="1">
    <location>
        <begin position="88"/>
        <end position="103"/>
    </location>
</feature>
<feature type="region of interest" description="Disordered" evidence="1">
    <location>
        <begin position="1"/>
        <end position="49"/>
    </location>
</feature>
<gene>
    <name evidence="2" type="ORF">N8I77_004809</name>
</gene>
<sequence>MHCQAELGCQERQGSQEGTDHLEPRGNQQVGSHQEGQGSLERIQGERLGNHRRVVAAHLLQHQEQDPMILSALAKHPPVPVIHTARETGGAAPRPAGRATPGPDCKVEEIPPVVDLPSRVLGSAGGGDSTDKETM</sequence>
<reference evidence="2" key="1">
    <citation type="submission" date="2023-06" db="EMBL/GenBank/DDBJ databases">
        <authorList>
            <person name="Noh H."/>
        </authorList>
    </citation>
    <scope>NUCLEOTIDE SEQUENCE</scope>
    <source>
        <strain evidence="2">DUCC20226</strain>
    </source>
</reference>
<protein>
    <submittedName>
        <fullName evidence="2">Uncharacterized protein</fullName>
    </submittedName>
</protein>
<name>A0AAD9SP72_PHOAM</name>
<keyword evidence="3" id="KW-1185">Reference proteome</keyword>
<accession>A0AAD9SP72</accession>
<evidence type="ECO:0000256" key="1">
    <source>
        <dbReference type="SAM" id="MobiDB-lite"/>
    </source>
</evidence>
<evidence type="ECO:0000313" key="2">
    <source>
        <dbReference type="EMBL" id="KAK2611472.1"/>
    </source>
</evidence>
<feature type="region of interest" description="Disordered" evidence="1">
    <location>
        <begin position="85"/>
        <end position="135"/>
    </location>
</feature>
<dbReference type="Proteomes" id="UP001265746">
    <property type="component" value="Unassembled WGS sequence"/>
</dbReference>
<dbReference type="EMBL" id="JAUJFL010000002">
    <property type="protein sequence ID" value="KAK2611472.1"/>
    <property type="molecule type" value="Genomic_DNA"/>
</dbReference>
<dbReference type="AlphaFoldDB" id="A0AAD9SP72"/>
<organism evidence="2 3">
    <name type="scientific">Phomopsis amygdali</name>
    <name type="common">Fusicoccum amygdali</name>
    <dbReference type="NCBI Taxonomy" id="1214568"/>
    <lineage>
        <taxon>Eukaryota</taxon>
        <taxon>Fungi</taxon>
        <taxon>Dikarya</taxon>
        <taxon>Ascomycota</taxon>
        <taxon>Pezizomycotina</taxon>
        <taxon>Sordariomycetes</taxon>
        <taxon>Sordariomycetidae</taxon>
        <taxon>Diaporthales</taxon>
        <taxon>Diaporthaceae</taxon>
        <taxon>Diaporthe</taxon>
    </lineage>
</organism>
<comment type="caution">
    <text evidence="2">The sequence shown here is derived from an EMBL/GenBank/DDBJ whole genome shotgun (WGS) entry which is preliminary data.</text>
</comment>
<evidence type="ECO:0000313" key="3">
    <source>
        <dbReference type="Proteomes" id="UP001265746"/>
    </source>
</evidence>
<proteinExistence type="predicted"/>
<feature type="compositionally biased region" description="Polar residues" evidence="1">
    <location>
        <begin position="26"/>
        <end position="37"/>
    </location>
</feature>